<accession>A0A1M5R0G9</accession>
<proteinExistence type="predicted"/>
<dbReference type="PANTHER" id="PTHR11895">
    <property type="entry name" value="TRANSAMIDASE"/>
    <property type="match status" value="1"/>
</dbReference>
<evidence type="ECO:0000259" key="1">
    <source>
        <dbReference type="Pfam" id="PF01425"/>
    </source>
</evidence>
<evidence type="ECO:0000313" key="3">
    <source>
        <dbReference type="Proteomes" id="UP000184226"/>
    </source>
</evidence>
<keyword evidence="3" id="KW-1185">Reference proteome</keyword>
<dbReference type="Pfam" id="PF01425">
    <property type="entry name" value="Amidase"/>
    <property type="match status" value="1"/>
</dbReference>
<dbReference type="OrthoDB" id="8641877at2"/>
<name>A0A1M5R0G9_9BURK</name>
<dbReference type="Gene3D" id="3.90.1300.10">
    <property type="entry name" value="Amidase signature (AS) domain"/>
    <property type="match status" value="1"/>
</dbReference>
<dbReference type="AlphaFoldDB" id="A0A1M5R0G9"/>
<evidence type="ECO:0000313" key="2">
    <source>
        <dbReference type="EMBL" id="SHH19530.1"/>
    </source>
</evidence>
<dbReference type="GO" id="GO:0016740">
    <property type="term" value="F:transferase activity"/>
    <property type="evidence" value="ECO:0007669"/>
    <property type="project" value="UniProtKB-KW"/>
</dbReference>
<dbReference type="SUPFAM" id="SSF75304">
    <property type="entry name" value="Amidase signature (AS) enzymes"/>
    <property type="match status" value="1"/>
</dbReference>
<dbReference type="STRING" id="658167.SAMN04488135_102430"/>
<dbReference type="EMBL" id="FQXE01000002">
    <property type="protein sequence ID" value="SHH19530.1"/>
    <property type="molecule type" value="Genomic_DNA"/>
</dbReference>
<sequence>MKFEHALAMFRQGTMTPREYLEEFIAAVQEKEGRIKAFACLDIEQARLHADASTDRYRRQAPLSGIDGMPIGIKDIIDTASLPTCMGSDIYRDWRPRADAEAVDALRSGGAVILGKTRTTEFAIGRATITTNPHDAERTPGGSSSGTAAGVASGMICAGLGTQTQGSIIRPASYCGVVGYKPTWGVLPLHGVHPVSHSHDHLGVIAQSLDVAWALAHCIMKYRPTKENAPLIPLPSLGAEGHPLPRIAVLKTAGYKELSEGELGAFDERMNRWRQSGVQVSGVDEHAELAAFCGELDGVPSLSTEMVASDMRWPYSQYCKNFPAETGEKIHGLVKQGLDISAERYLSLIEHREKLLARLEALSTRYDAFVLPAASGIAPLGLENTGSRTLSVYGSFLGIPAVSLPLITVGHMPLGVQLLGRRSKDHELMCHAKRLAELN</sequence>
<dbReference type="PANTHER" id="PTHR11895:SF67">
    <property type="entry name" value="AMIDASE DOMAIN-CONTAINING PROTEIN"/>
    <property type="match status" value="1"/>
</dbReference>
<dbReference type="Proteomes" id="UP000184226">
    <property type="component" value="Unassembled WGS sequence"/>
</dbReference>
<feature type="domain" description="Amidase" evidence="1">
    <location>
        <begin position="19"/>
        <end position="428"/>
    </location>
</feature>
<dbReference type="RefSeq" id="WP_084135765.1">
    <property type="nucleotide sequence ID" value="NZ_FQXE01000002.1"/>
</dbReference>
<gene>
    <name evidence="2" type="ORF">SAMN04488135_102430</name>
</gene>
<reference evidence="2 3" key="1">
    <citation type="submission" date="2016-11" db="EMBL/GenBank/DDBJ databases">
        <authorList>
            <person name="Jaros S."/>
            <person name="Januszkiewicz K."/>
            <person name="Wedrychowicz H."/>
        </authorList>
    </citation>
    <scope>NUCLEOTIDE SEQUENCE [LARGE SCALE GENOMIC DNA]</scope>
    <source>
        <strain evidence="2 3">CGMCC 1.10190</strain>
    </source>
</reference>
<dbReference type="InterPro" id="IPR000120">
    <property type="entry name" value="Amidase"/>
</dbReference>
<organism evidence="2 3">
    <name type="scientific">Pollutimonas bauzanensis</name>
    <dbReference type="NCBI Taxonomy" id="658167"/>
    <lineage>
        <taxon>Bacteria</taxon>
        <taxon>Pseudomonadati</taxon>
        <taxon>Pseudomonadota</taxon>
        <taxon>Betaproteobacteria</taxon>
        <taxon>Burkholderiales</taxon>
        <taxon>Alcaligenaceae</taxon>
        <taxon>Pollutimonas</taxon>
    </lineage>
</organism>
<dbReference type="InterPro" id="IPR036928">
    <property type="entry name" value="AS_sf"/>
</dbReference>
<keyword evidence="2" id="KW-0808">Transferase</keyword>
<dbReference type="InterPro" id="IPR023631">
    <property type="entry name" value="Amidase_dom"/>
</dbReference>
<protein>
    <submittedName>
        <fullName evidence="2">Asp-tRNAAsn/Glu-tRNAGln amidotransferase A subunit</fullName>
    </submittedName>
</protein>